<reference evidence="2" key="1">
    <citation type="submission" date="2016-10" db="EMBL/GenBank/DDBJ databases">
        <authorList>
            <person name="Varghese N."/>
            <person name="Submissions S."/>
        </authorList>
    </citation>
    <scope>NUCLEOTIDE SEQUENCE [LARGE SCALE GENOMIC DNA]</scope>
    <source>
        <strain evidence="2">DSM 5918</strain>
    </source>
</reference>
<keyword evidence="2" id="KW-1185">Reference proteome</keyword>
<dbReference type="EMBL" id="FORX01000020">
    <property type="protein sequence ID" value="SFK32621.1"/>
    <property type="molecule type" value="Genomic_DNA"/>
</dbReference>
<sequence>MQKIPLQLAKPEMVLAKPVTRENGMVLIAAGTVLTAGLITKLDNMGVELLVVEGETLEMGGGCSEEVLAKKRERLDHLFRKFADDKYMQQVKQVISDYYARQCALAAAAQAAREEGQ</sequence>
<organism evidence="1 2">
    <name type="scientific">Desulfomicrobium apsheronum</name>
    <dbReference type="NCBI Taxonomy" id="52560"/>
    <lineage>
        <taxon>Bacteria</taxon>
        <taxon>Pseudomonadati</taxon>
        <taxon>Thermodesulfobacteriota</taxon>
        <taxon>Desulfovibrionia</taxon>
        <taxon>Desulfovibrionales</taxon>
        <taxon>Desulfomicrobiaceae</taxon>
        <taxon>Desulfomicrobium</taxon>
    </lineage>
</organism>
<dbReference type="AlphaFoldDB" id="A0A1I3YMV0"/>
<proteinExistence type="predicted"/>
<name>A0A1I3YMV0_9BACT</name>
<gene>
    <name evidence="1" type="ORF">SAMN04488082_12075</name>
</gene>
<dbReference type="STRING" id="52560.SAMN04488082_12075"/>
<evidence type="ECO:0000313" key="1">
    <source>
        <dbReference type="EMBL" id="SFK32621.1"/>
    </source>
</evidence>
<dbReference type="Proteomes" id="UP000198635">
    <property type="component" value="Unassembled WGS sequence"/>
</dbReference>
<dbReference type="OrthoDB" id="9799356at2"/>
<accession>A0A1I3YMV0</accession>
<protein>
    <submittedName>
        <fullName evidence="1">Uncharacterized protein</fullName>
    </submittedName>
</protein>
<evidence type="ECO:0000313" key="2">
    <source>
        <dbReference type="Proteomes" id="UP000198635"/>
    </source>
</evidence>
<dbReference type="RefSeq" id="WP_092378147.1">
    <property type="nucleotide sequence ID" value="NZ_FORX01000020.1"/>
</dbReference>